<dbReference type="Proteomes" id="UP000614410">
    <property type="component" value="Unassembled WGS sequence"/>
</dbReference>
<proteinExistence type="predicted"/>
<name>A0A934NJW9_9BACT</name>
<reference evidence="1 2" key="1">
    <citation type="submission" date="2020-10" db="EMBL/GenBank/DDBJ databases">
        <title>Ca. Dormibacterota MAGs.</title>
        <authorList>
            <person name="Montgomery K."/>
        </authorList>
    </citation>
    <scope>NUCLEOTIDE SEQUENCE [LARGE SCALE GENOMIC DNA]</scope>
    <source>
        <strain evidence="1">Mitchell_Peninsula_5</strain>
    </source>
</reference>
<comment type="caution">
    <text evidence="1">The sequence shown here is derived from an EMBL/GenBank/DDBJ whole genome shotgun (WGS) entry which is preliminary data.</text>
</comment>
<accession>A0A934NJW9</accession>
<gene>
    <name evidence="1" type="ORF">JF887_12680</name>
</gene>
<dbReference type="EMBL" id="JAEKNN010000059">
    <property type="protein sequence ID" value="MBJ7610269.1"/>
    <property type="molecule type" value="Genomic_DNA"/>
</dbReference>
<protein>
    <recommendedName>
        <fullName evidence="3">ABM domain-containing protein</fullName>
    </recommendedName>
</protein>
<dbReference type="SUPFAM" id="SSF54909">
    <property type="entry name" value="Dimeric alpha+beta barrel"/>
    <property type="match status" value="1"/>
</dbReference>
<evidence type="ECO:0000313" key="2">
    <source>
        <dbReference type="Proteomes" id="UP000614410"/>
    </source>
</evidence>
<organism evidence="1 2">
    <name type="scientific">Candidatus Amunia macphersoniae</name>
    <dbReference type="NCBI Taxonomy" id="3127014"/>
    <lineage>
        <taxon>Bacteria</taxon>
        <taxon>Bacillati</taxon>
        <taxon>Candidatus Dormiibacterota</taxon>
        <taxon>Candidatus Dormibacteria</taxon>
        <taxon>Candidatus Aeolococcales</taxon>
        <taxon>Candidatus Aeolococcaceae</taxon>
        <taxon>Candidatus Amunia</taxon>
    </lineage>
</organism>
<evidence type="ECO:0008006" key="3">
    <source>
        <dbReference type="Google" id="ProtNLM"/>
    </source>
</evidence>
<sequence>MAGTLPERVSAETFAPEVHTVTRVVYDAVPTVRRMAMFAVVTKVELPEGETIERGRKELETNVLPMVKQAPGFVSAVFLSPPEGNEGLSVTVFQTKEQAEGAIQMQRIEPPMKLISNEIREVAASA</sequence>
<dbReference type="InterPro" id="IPR011008">
    <property type="entry name" value="Dimeric_a/b-barrel"/>
</dbReference>
<evidence type="ECO:0000313" key="1">
    <source>
        <dbReference type="EMBL" id="MBJ7610269.1"/>
    </source>
</evidence>
<dbReference type="AlphaFoldDB" id="A0A934NJW9"/>